<organism evidence="1">
    <name type="scientific">gut metagenome</name>
    <dbReference type="NCBI Taxonomy" id="749906"/>
    <lineage>
        <taxon>unclassified sequences</taxon>
        <taxon>metagenomes</taxon>
        <taxon>organismal metagenomes</taxon>
    </lineage>
</organism>
<dbReference type="EMBL" id="AMCI01000359">
    <property type="protein sequence ID" value="EJX09593.1"/>
    <property type="molecule type" value="Genomic_DNA"/>
</dbReference>
<evidence type="ECO:0000313" key="1">
    <source>
        <dbReference type="EMBL" id="EJX09593.1"/>
    </source>
</evidence>
<reference evidence="1" key="1">
    <citation type="journal article" date="2012" name="PLoS ONE">
        <title>Gene sets for utilization of primary and secondary nutrition supplies in the distal gut of endangered iberian lynx.</title>
        <authorList>
            <person name="Alcaide M."/>
            <person name="Messina E."/>
            <person name="Richter M."/>
            <person name="Bargiela R."/>
            <person name="Peplies J."/>
            <person name="Huws S.A."/>
            <person name="Newbold C.J."/>
            <person name="Golyshin P.N."/>
            <person name="Simon M.A."/>
            <person name="Lopez G."/>
            <person name="Yakimov M.M."/>
            <person name="Ferrer M."/>
        </authorList>
    </citation>
    <scope>NUCLEOTIDE SEQUENCE</scope>
</reference>
<protein>
    <submittedName>
        <fullName evidence="1">Secreted protein</fullName>
    </submittedName>
</protein>
<comment type="caution">
    <text evidence="1">The sequence shown here is derived from an EMBL/GenBank/DDBJ whole genome shotgun (WGS) entry which is preliminary data.</text>
</comment>
<dbReference type="AlphaFoldDB" id="J9H1I4"/>
<proteinExistence type="predicted"/>
<name>J9H1I4_9ZZZZ</name>
<sequence>MKSLLFTLMLAMGATAAQAQDYKYVTLQQANGVEKSLAIDGLVFTFKRRQA</sequence>
<feature type="non-terminal residue" evidence="1">
    <location>
        <position position="51"/>
    </location>
</feature>
<gene>
    <name evidence="1" type="ORF">EVA_02300</name>
</gene>
<accession>J9H1I4</accession>